<gene>
    <name evidence="2" type="ORF">DM484_10290</name>
</gene>
<reference evidence="2 3" key="1">
    <citation type="journal article" date="2018" name="Aquat. Microb. Ecol.">
        <title>Gammaproteobacterial methanotrophs dominate.</title>
        <authorList>
            <person name="Rissanen A.J."/>
            <person name="Saarenheimo J."/>
            <person name="Tiirola M."/>
            <person name="Peura S."/>
            <person name="Aalto S.L."/>
            <person name="Karvinen A."/>
            <person name="Nykanen H."/>
        </authorList>
    </citation>
    <scope>NUCLEOTIDE SEQUENCE [LARGE SCALE GENOMIC DNA]</scope>
    <source>
        <strain evidence="2">AMbin10</strain>
    </source>
</reference>
<name>A0A2W4R7W4_9GAMM</name>
<proteinExistence type="predicted"/>
<sequence length="187" mass="18828">MIRNYIRFVLAATFLVAVASLPAHAWVASGPRGVAAGGGGSGVAYGRGGGSVAWNNGAGYARGPYGGAAAWNRGGYYRPPVAVVGGGYYGGGYSSGQVAAAGIAGLAVGAMAGAAVASANSTPPPVYYQQGSAYPSQMPYGTQVTVLPGLCGSAMVGNIQFYQCGPNWFKPYFGNSSVYYQVVPAPY</sequence>
<feature type="chain" id="PRO_5015924351" description="RNA-binding protein" evidence="1">
    <location>
        <begin position="26"/>
        <end position="187"/>
    </location>
</feature>
<accession>A0A2W4R7W4</accession>
<evidence type="ECO:0000256" key="1">
    <source>
        <dbReference type="SAM" id="SignalP"/>
    </source>
</evidence>
<dbReference type="EMBL" id="QJPH01000287">
    <property type="protein sequence ID" value="PZN80201.1"/>
    <property type="molecule type" value="Genomic_DNA"/>
</dbReference>
<organism evidence="2 3">
    <name type="scientific">Candidatus Methylumidiphilus alinenensis</name>
    <dbReference type="NCBI Taxonomy" id="2202197"/>
    <lineage>
        <taxon>Bacteria</taxon>
        <taxon>Pseudomonadati</taxon>
        <taxon>Pseudomonadota</taxon>
        <taxon>Gammaproteobacteria</taxon>
        <taxon>Methylococcales</taxon>
        <taxon>Candidatus Methylumidiphilus</taxon>
    </lineage>
</organism>
<evidence type="ECO:0008006" key="4">
    <source>
        <dbReference type="Google" id="ProtNLM"/>
    </source>
</evidence>
<protein>
    <recommendedName>
        <fullName evidence="4">RNA-binding protein</fullName>
    </recommendedName>
</protein>
<feature type="signal peptide" evidence="1">
    <location>
        <begin position="1"/>
        <end position="25"/>
    </location>
</feature>
<evidence type="ECO:0000313" key="3">
    <source>
        <dbReference type="Proteomes" id="UP000249396"/>
    </source>
</evidence>
<evidence type="ECO:0000313" key="2">
    <source>
        <dbReference type="EMBL" id="PZN80201.1"/>
    </source>
</evidence>
<dbReference type="AlphaFoldDB" id="A0A2W4R7W4"/>
<comment type="caution">
    <text evidence="2">The sequence shown here is derived from an EMBL/GenBank/DDBJ whole genome shotgun (WGS) entry which is preliminary data.</text>
</comment>
<dbReference type="Proteomes" id="UP000249396">
    <property type="component" value="Unassembled WGS sequence"/>
</dbReference>
<keyword evidence="1" id="KW-0732">Signal</keyword>